<evidence type="ECO:0000313" key="1">
    <source>
        <dbReference type="Proteomes" id="UP000515211"/>
    </source>
</evidence>
<dbReference type="InterPro" id="IPR011009">
    <property type="entry name" value="Kinase-like_dom_sf"/>
</dbReference>
<dbReference type="KEGG" id="adu:107485120"/>
<dbReference type="GeneID" id="107485120"/>
<protein>
    <submittedName>
        <fullName evidence="2">Uncharacterized protein LOC107485120</fullName>
    </submittedName>
</protein>
<evidence type="ECO:0000313" key="2">
    <source>
        <dbReference type="RefSeq" id="XP_052112672.1"/>
    </source>
</evidence>
<reference evidence="2" key="1">
    <citation type="submission" date="2025-08" db="UniProtKB">
        <authorList>
            <consortium name="RefSeq"/>
        </authorList>
    </citation>
    <scope>IDENTIFICATION</scope>
    <source>
        <tissue evidence="2">Whole plant</tissue>
    </source>
</reference>
<organism evidence="1 2">
    <name type="scientific">Arachis duranensis</name>
    <name type="common">Wild peanut</name>
    <dbReference type="NCBI Taxonomy" id="130453"/>
    <lineage>
        <taxon>Eukaryota</taxon>
        <taxon>Viridiplantae</taxon>
        <taxon>Streptophyta</taxon>
        <taxon>Embryophyta</taxon>
        <taxon>Tracheophyta</taxon>
        <taxon>Spermatophyta</taxon>
        <taxon>Magnoliopsida</taxon>
        <taxon>eudicotyledons</taxon>
        <taxon>Gunneridae</taxon>
        <taxon>Pentapetalae</taxon>
        <taxon>rosids</taxon>
        <taxon>fabids</taxon>
        <taxon>Fabales</taxon>
        <taxon>Fabaceae</taxon>
        <taxon>Papilionoideae</taxon>
        <taxon>50 kb inversion clade</taxon>
        <taxon>dalbergioids sensu lato</taxon>
        <taxon>Dalbergieae</taxon>
        <taxon>Pterocarpus clade</taxon>
        <taxon>Arachis</taxon>
    </lineage>
</organism>
<dbReference type="Proteomes" id="UP000515211">
    <property type="component" value="Unplaced"/>
</dbReference>
<name>A0A9C6TEI3_ARADU</name>
<dbReference type="RefSeq" id="XP_052112672.1">
    <property type="nucleotide sequence ID" value="XM_052256712.1"/>
</dbReference>
<gene>
    <name evidence="2" type="primary">LOC107485120</name>
</gene>
<dbReference type="AlphaFoldDB" id="A0A9C6TEI3"/>
<keyword evidence="1" id="KW-1185">Reference proteome</keyword>
<proteinExistence type="predicted"/>
<accession>A0A9C6TEI3</accession>
<dbReference type="SUPFAM" id="SSF56112">
    <property type="entry name" value="Protein kinase-like (PK-like)"/>
    <property type="match status" value="1"/>
</dbReference>
<sequence>MENDKWYTEKMEVKRVEEGRIIISNVLLGSSGRRVKILEVSDNHREEVERQKLCFQTSLGLSSEFFLQGLVYFSEGERCVFIYQHYDKDISDVWAQDWSTFKLCLKQFLQALSRLYQEKNMCYGNIKHHNFVISEEGRPLVSGVEGNLLPDDIRAQDAIFTGEMKKLRRVILPSQNLGPTPTALEMFLDFTAGCELWNMIFCHPIFLDFQHKLYYFLIGNQYLNEHLGDSDLAKNLRRMIGDQLRAYGIYEKLAQ</sequence>